<feature type="compositionally biased region" description="Low complexity" evidence="1">
    <location>
        <begin position="347"/>
        <end position="357"/>
    </location>
</feature>
<feature type="compositionally biased region" description="Low complexity" evidence="1">
    <location>
        <begin position="1298"/>
        <end position="1311"/>
    </location>
</feature>
<organism evidence="3 4">
    <name type="scientific">Orchesella cincta</name>
    <name type="common">Springtail</name>
    <name type="synonym">Podura cincta</name>
    <dbReference type="NCBI Taxonomy" id="48709"/>
    <lineage>
        <taxon>Eukaryota</taxon>
        <taxon>Metazoa</taxon>
        <taxon>Ecdysozoa</taxon>
        <taxon>Arthropoda</taxon>
        <taxon>Hexapoda</taxon>
        <taxon>Collembola</taxon>
        <taxon>Entomobryomorpha</taxon>
        <taxon>Entomobryoidea</taxon>
        <taxon>Orchesellidae</taxon>
        <taxon>Orchesellinae</taxon>
        <taxon>Orchesella</taxon>
    </lineage>
</organism>
<feature type="compositionally biased region" description="Polar residues" evidence="1">
    <location>
        <begin position="295"/>
        <end position="308"/>
    </location>
</feature>
<proteinExistence type="predicted"/>
<feature type="compositionally biased region" description="Low complexity" evidence="1">
    <location>
        <begin position="1153"/>
        <end position="1163"/>
    </location>
</feature>
<keyword evidence="4" id="KW-1185">Reference proteome</keyword>
<dbReference type="EMBL" id="LJIJ01000317">
    <property type="protein sequence ID" value="ODM98843.1"/>
    <property type="molecule type" value="Genomic_DNA"/>
</dbReference>
<feature type="compositionally biased region" description="Pro residues" evidence="1">
    <location>
        <begin position="27"/>
        <end position="40"/>
    </location>
</feature>
<feature type="compositionally biased region" description="Low complexity" evidence="1">
    <location>
        <begin position="1643"/>
        <end position="1667"/>
    </location>
</feature>
<feature type="compositionally biased region" description="Low complexity" evidence="1">
    <location>
        <begin position="443"/>
        <end position="453"/>
    </location>
</feature>
<dbReference type="OrthoDB" id="10691467at2759"/>
<feature type="compositionally biased region" description="Polar residues" evidence="1">
    <location>
        <begin position="1509"/>
        <end position="1525"/>
    </location>
</feature>
<feature type="compositionally biased region" description="Basic and acidic residues" evidence="1">
    <location>
        <begin position="1210"/>
        <end position="1219"/>
    </location>
</feature>
<feature type="region of interest" description="Disordered" evidence="1">
    <location>
        <begin position="788"/>
        <end position="870"/>
    </location>
</feature>
<feature type="compositionally biased region" description="Polar residues" evidence="1">
    <location>
        <begin position="324"/>
        <end position="346"/>
    </location>
</feature>
<protein>
    <submittedName>
        <fullName evidence="3">Uncharacterized protein</fullName>
    </submittedName>
</protein>
<feature type="compositionally biased region" description="Acidic residues" evidence="1">
    <location>
        <begin position="1545"/>
        <end position="1567"/>
    </location>
</feature>
<feature type="chain" id="PRO_5008904850" evidence="2">
    <location>
        <begin position="23"/>
        <end position="1793"/>
    </location>
</feature>
<evidence type="ECO:0000256" key="1">
    <source>
        <dbReference type="SAM" id="MobiDB-lite"/>
    </source>
</evidence>
<evidence type="ECO:0000313" key="4">
    <source>
        <dbReference type="Proteomes" id="UP000094527"/>
    </source>
</evidence>
<feature type="compositionally biased region" description="Basic and acidic residues" evidence="1">
    <location>
        <begin position="1123"/>
        <end position="1139"/>
    </location>
</feature>
<feature type="region of interest" description="Disordered" evidence="1">
    <location>
        <begin position="292"/>
        <end position="366"/>
    </location>
</feature>
<feature type="region of interest" description="Disordered" evidence="1">
    <location>
        <begin position="25"/>
        <end position="78"/>
    </location>
</feature>
<sequence>FFPGNGLILILLLFYTTTLVHGGYPGRGPPRPPRGPPLLPHHPRRGGGPPRSSIFNRKHPPPGGPHPGQAQRRGPQNVQSDLAVAAQTLYDLRGYHHIPLSGPQENPRFHRQNDPFTLPTPLASNQRPRGVHQDTRTAPLVFPSFYQEQPTPTPTRSTIFGHNQHLSQTRFEPPAGFHLGGNSASGKITFEQQSSPSGARDHQFRPSQIDISLHGAVQPTPSPSPTPIVSQQHQQQITEKKNNIPNTRTSGSHDSRTRVPVKLSKEQQQDPFVYVYDDVDYEEGEDDFSIGRQRAPQNQINNNRITPSTTTTTAPLRSREPTIVPSSTPYSPLLQQQYHHTPNIYSTTTTKQPTTTQNSLFYSPQKDDYHSARDVFRDHGIIRPPVTPRPNVEIVPSSERKPPPDQSNAIAPSLTRIASGHRDYNRVPQQVPVINDDHRFRRPTQSTTTTSTASPPPPQQIQPQFQRENIFHHQQQQQYQQQQPPQGRQVPQSPPQSVVPYFPAGLDRRPFETNNNERPSEDQRQRNHFDQVVNLLQEEEEEFPQNNFLPSGPSNIEQSFNNPSKLRPVNTLIPKNRIPKEDILLPPNFPYLNSELTTTLTPIREENTRVRGDPTHQRVRENQVTRIREEIPTRIRDEVPRVPQRVNPTQAPVRTRPPLVIHEDINENIINNQNAAPPPPPSRVRGQTIRQPPSRTTTTTTTTTPSSISADLPPRGRTASPRQRLRPNYRLTTTTSTTTTTTTTPTPTFAEYPSQEYLDEYDNPQQQYQQSPAPPQVLAPVVVPQSQQPISRFPPFPKKNTTPEEFPTTSAAPPPTRQRERPTERPVLQEVPRGGGRRQRPNKGNGFRETTTLGSTTSPRTTGKPLYTTGKMLSKEGGLYAGQRITSSHVYGHPVPNMPINSVLDRVPGVLDGKVILATTKPSFASPQKHLRSKQRNPDHGPPSRINHSQQRLRPAPTPRPALENSLDIVETVTLRPYQDEKGRPSEEPKRIRPGSQFIRGQQNIIEKERDGQAVLPRRRKVRPGQRRQQSTSSAPEPFTETVSIHSTRGDSAQAAAVEEESTAFQTDRAHIIRETVTPNSGGAQHNYETTTQVQPSPSPRSRRPRPRPGNKQNFSEASNVSERSREREAESSSDEPQRPQKPVRKLRPRLRPVPQLNPQQQRGLPSEVVTQSSAQIDWKPTDAPGRFSSRFREESFGTTTISAPTQSLRGEDDEREPSRFSPPTARPVFKPPPPKKVQGGRRKPQQSTVESEDDLPDSIRLSPKDVIVNRKPARRIPPGSASDRLKALQQRRKKVFSSQQQASEPEQAAEGRQVPVRQGFNKRPRKPLPLPIAPEQNEEESQQSQAPPPQAQRLRRPQPSEESSGAKREIAHRPIIQLQSVKINNDEDDDDENVNEKNNQDNEDNSEYDNEDLPPSPPPQPRVTSNRPPRVGQGFYRNKSIEVTSDEARSVLGIPRPAAPYRPPGIKKQQQRVQNFEDEEEEEEDDQEQEQQNSRFQGKVRNGREGNDQSPPEFNTNVQPFQQQKVHRERPRPIQQQQQRQEEPEQEEEQANNNSEYDEDEPEEREEAPPQRKHQQQHKKHYVSTTSVAPQQILRKQLNTIQSGLREPANEGDEEDEQQQQADEEEQEEEEERNRRFPEQATTVTTSSTTSSSTSSSISPSPTTPSEPVQLAPVRSGPVPIKQGALKLRARLRPNKKVFASSGGGGNNGGAQPRVSVSQSSTSTTEATASTSKERKQHQQGLKHGVIHVSKALRPRLSSSTQSSGRRSSKKFVAMATENPSLPLESIFPEVA</sequence>
<name>A0A1D2N0M6_ORCCI</name>
<feature type="compositionally biased region" description="Basic and acidic residues" evidence="1">
    <location>
        <begin position="251"/>
        <end position="264"/>
    </location>
</feature>
<gene>
    <name evidence="3" type="ORF">Ocin01_07835</name>
</gene>
<feature type="compositionally biased region" description="Polar residues" evidence="1">
    <location>
        <begin position="228"/>
        <end position="250"/>
    </location>
</feature>
<feature type="compositionally biased region" description="Low complexity" evidence="1">
    <location>
        <begin position="732"/>
        <end position="748"/>
    </location>
</feature>
<feature type="compositionally biased region" description="Polar residues" evidence="1">
    <location>
        <begin position="1197"/>
        <end position="1209"/>
    </location>
</feature>
<dbReference type="OMA" id="FRPSQID"/>
<feature type="compositionally biased region" description="Acidic residues" evidence="1">
    <location>
        <begin position="1611"/>
        <end position="1632"/>
    </location>
</feature>
<keyword evidence="2" id="KW-0732">Signal</keyword>
<feature type="compositionally biased region" description="Basic and acidic residues" evidence="1">
    <location>
        <begin position="518"/>
        <end position="527"/>
    </location>
</feature>
<comment type="caution">
    <text evidence="3">The sequence shown here is derived from an EMBL/GenBank/DDBJ whole genome shotgun (WGS) entry which is preliminary data.</text>
</comment>
<evidence type="ECO:0000256" key="2">
    <source>
        <dbReference type="SAM" id="SignalP"/>
    </source>
</evidence>
<evidence type="ECO:0000313" key="3">
    <source>
        <dbReference type="EMBL" id="ODM98843.1"/>
    </source>
</evidence>
<feature type="compositionally biased region" description="Basic residues" evidence="1">
    <location>
        <begin position="1572"/>
        <end position="1583"/>
    </location>
</feature>
<feature type="compositionally biased region" description="Polar residues" evidence="1">
    <location>
        <begin position="1077"/>
        <end position="1095"/>
    </location>
</feature>
<feature type="region of interest" description="Disordered" evidence="1">
    <location>
        <begin position="379"/>
        <end position="527"/>
    </location>
</feature>
<feature type="compositionally biased region" description="Low complexity" evidence="1">
    <location>
        <begin position="1716"/>
        <end position="1732"/>
    </location>
</feature>
<feature type="compositionally biased region" description="Basic residues" evidence="1">
    <location>
        <begin position="1142"/>
        <end position="1151"/>
    </location>
</feature>
<feature type="compositionally biased region" description="Low complexity" evidence="1">
    <location>
        <begin position="687"/>
        <end position="709"/>
    </location>
</feature>
<dbReference type="STRING" id="48709.A0A1D2N0M6"/>
<feature type="signal peptide" evidence="2">
    <location>
        <begin position="1"/>
        <end position="22"/>
    </location>
</feature>
<feature type="region of interest" description="Disordered" evidence="1">
    <location>
        <begin position="921"/>
        <end position="1003"/>
    </location>
</feature>
<feature type="region of interest" description="Disordered" evidence="1">
    <location>
        <begin position="1018"/>
        <end position="1779"/>
    </location>
</feature>
<feature type="compositionally biased region" description="Low complexity" evidence="1">
    <location>
        <begin position="1756"/>
        <end position="1767"/>
    </location>
</feature>
<feature type="compositionally biased region" description="Low complexity" evidence="1">
    <location>
        <begin position="67"/>
        <end position="76"/>
    </location>
</feature>
<reference evidence="3 4" key="1">
    <citation type="journal article" date="2016" name="Genome Biol. Evol.">
        <title>Gene Family Evolution Reflects Adaptation to Soil Environmental Stressors in the Genome of the Collembolan Orchesella cincta.</title>
        <authorList>
            <person name="Faddeeva-Vakhrusheva A."/>
            <person name="Derks M.F."/>
            <person name="Anvar S.Y."/>
            <person name="Agamennone V."/>
            <person name="Suring W."/>
            <person name="Smit S."/>
            <person name="van Straalen N.M."/>
            <person name="Roelofs D."/>
        </authorList>
    </citation>
    <scope>NUCLEOTIDE SEQUENCE [LARGE SCALE GENOMIC DNA]</scope>
    <source>
        <tissue evidence="3">Mixed pool</tissue>
    </source>
</reference>
<accession>A0A1D2N0M6</accession>
<feature type="compositionally biased region" description="Acidic residues" evidence="1">
    <location>
        <begin position="1402"/>
        <end position="1413"/>
    </location>
</feature>
<feature type="region of interest" description="Disordered" evidence="1">
    <location>
        <begin position="670"/>
        <end position="750"/>
    </location>
</feature>
<feature type="region of interest" description="Disordered" evidence="1">
    <location>
        <begin position="214"/>
        <end position="264"/>
    </location>
</feature>
<feature type="compositionally biased region" description="Low complexity" evidence="1">
    <location>
        <begin position="850"/>
        <end position="863"/>
    </location>
</feature>
<dbReference type="Proteomes" id="UP000094527">
    <property type="component" value="Unassembled WGS sequence"/>
</dbReference>
<feature type="compositionally biased region" description="Low complexity" evidence="1">
    <location>
        <begin position="474"/>
        <end position="500"/>
    </location>
</feature>
<feature type="compositionally biased region" description="Acidic residues" evidence="1">
    <location>
        <begin position="1477"/>
        <end position="1490"/>
    </location>
</feature>
<feature type="non-terminal residue" evidence="3">
    <location>
        <position position="1"/>
    </location>
</feature>
<feature type="compositionally biased region" description="Basic and acidic residues" evidence="1">
    <location>
        <begin position="978"/>
        <end position="991"/>
    </location>
</feature>
<feature type="compositionally biased region" description="Polar residues" evidence="1">
    <location>
        <begin position="1031"/>
        <end position="1051"/>
    </location>
</feature>